<dbReference type="SMART" id="SM00028">
    <property type="entry name" value="TPR"/>
    <property type="match status" value="5"/>
</dbReference>
<evidence type="ECO:0000256" key="2">
    <source>
        <dbReference type="PROSITE-ProRule" id="PRU00339"/>
    </source>
</evidence>
<evidence type="ECO:0000256" key="1">
    <source>
        <dbReference type="ARBA" id="ARBA00022679"/>
    </source>
</evidence>
<dbReference type="Proteomes" id="UP000287908">
    <property type="component" value="Unassembled WGS sequence"/>
</dbReference>
<keyword evidence="4" id="KW-1185">Reference proteome</keyword>
<dbReference type="Pfam" id="PF13414">
    <property type="entry name" value="TPR_11"/>
    <property type="match status" value="1"/>
</dbReference>
<dbReference type="EMBL" id="PIQF01000001">
    <property type="protein sequence ID" value="RUO77522.1"/>
    <property type="molecule type" value="Genomic_DNA"/>
</dbReference>
<evidence type="ECO:0000313" key="3">
    <source>
        <dbReference type="EMBL" id="RUO77522.1"/>
    </source>
</evidence>
<dbReference type="GO" id="GO:0008476">
    <property type="term" value="F:protein-tyrosine sulfotransferase activity"/>
    <property type="evidence" value="ECO:0007669"/>
    <property type="project" value="InterPro"/>
</dbReference>
<dbReference type="InterPro" id="IPR019734">
    <property type="entry name" value="TPR_rpt"/>
</dbReference>
<dbReference type="InterPro" id="IPR027417">
    <property type="entry name" value="P-loop_NTPase"/>
</dbReference>
<dbReference type="PROSITE" id="PS50005">
    <property type="entry name" value="TPR"/>
    <property type="match status" value="3"/>
</dbReference>
<keyword evidence="1 3" id="KW-0808">Transferase</keyword>
<name>A0A432ZJS8_9GAMM</name>
<dbReference type="InterPro" id="IPR026634">
    <property type="entry name" value="TPST-like"/>
</dbReference>
<dbReference type="Gene3D" id="1.25.40.10">
    <property type="entry name" value="Tetratricopeptide repeat domain"/>
    <property type="match status" value="2"/>
</dbReference>
<dbReference type="RefSeq" id="WP_126783794.1">
    <property type="nucleotide sequence ID" value="NZ_PIQF01000001.1"/>
</dbReference>
<feature type="repeat" description="TPR" evidence="2">
    <location>
        <begin position="139"/>
        <end position="172"/>
    </location>
</feature>
<dbReference type="Pfam" id="PF14559">
    <property type="entry name" value="TPR_19"/>
    <property type="match status" value="1"/>
</dbReference>
<protein>
    <submittedName>
        <fullName evidence="3">Sulfotransferase family protein</fullName>
    </submittedName>
</protein>
<dbReference type="Pfam" id="PF13469">
    <property type="entry name" value="Sulfotransfer_3"/>
    <property type="match status" value="1"/>
</dbReference>
<feature type="repeat" description="TPR" evidence="2">
    <location>
        <begin position="105"/>
        <end position="138"/>
    </location>
</feature>
<dbReference type="PANTHER" id="PTHR12788:SF10">
    <property type="entry name" value="PROTEIN-TYROSINE SULFOTRANSFERASE"/>
    <property type="match status" value="1"/>
</dbReference>
<dbReference type="SUPFAM" id="SSF48452">
    <property type="entry name" value="TPR-like"/>
    <property type="match status" value="1"/>
</dbReference>
<dbReference type="AlphaFoldDB" id="A0A432ZJS8"/>
<evidence type="ECO:0000313" key="4">
    <source>
        <dbReference type="Proteomes" id="UP000287908"/>
    </source>
</evidence>
<proteinExistence type="predicted"/>
<dbReference type="SUPFAM" id="SSF52540">
    <property type="entry name" value="P-loop containing nucleoside triphosphate hydrolases"/>
    <property type="match status" value="1"/>
</dbReference>
<reference evidence="3 4" key="1">
    <citation type="journal article" date="2011" name="Front. Microbiol.">
        <title>Genomic signatures of strain selection and enhancement in Bacillus atrophaeus var. globigii, a historical biowarfare simulant.</title>
        <authorList>
            <person name="Gibbons H.S."/>
            <person name="Broomall S.M."/>
            <person name="McNew L.A."/>
            <person name="Daligault H."/>
            <person name="Chapman C."/>
            <person name="Bruce D."/>
            <person name="Karavis M."/>
            <person name="Krepps M."/>
            <person name="McGregor P.A."/>
            <person name="Hong C."/>
            <person name="Park K.H."/>
            <person name="Akmal A."/>
            <person name="Feldman A."/>
            <person name="Lin J.S."/>
            <person name="Chang W.E."/>
            <person name="Higgs B.W."/>
            <person name="Demirev P."/>
            <person name="Lindquist J."/>
            <person name="Liem A."/>
            <person name="Fochler E."/>
            <person name="Read T.D."/>
            <person name="Tapia R."/>
            <person name="Johnson S."/>
            <person name="Bishop-Lilly K.A."/>
            <person name="Detter C."/>
            <person name="Han C."/>
            <person name="Sozhamannan S."/>
            <person name="Rosenzweig C.N."/>
            <person name="Skowronski E.W."/>
        </authorList>
    </citation>
    <scope>NUCLEOTIDE SEQUENCE [LARGE SCALE GENOMIC DNA]</scope>
    <source>
        <strain evidence="3 4">CL-SP19</strain>
    </source>
</reference>
<dbReference type="OrthoDB" id="9815894at2"/>
<comment type="caution">
    <text evidence="3">The sequence shown here is derived from an EMBL/GenBank/DDBJ whole genome shotgun (WGS) entry which is preliminary data.</text>
</comment>
<dbReference type="PANTHER" id="PTHR12788">
    <property type="entry name" value="PROTEIN-TYROSINE SULFOTRANSFERASE 2"/>
    <property type="match status" value="1"/>
</dbReference>
<feature type="repeat" description="TPR" evidence="2">
    <location>
        <begin position="38"/>
        <end position="71"/>
    </location>
</feature>
<accession>A0A432ZJS8</accession>
<organism evidence="3 4">
    <name type="scientific">Idiomarina seosinensis</name>
    <dbReference type="NCBI Taxonomy" id="281739"/>
    <lineage>
        <taxon>Bacteria</taxon>
        <taxon>Pseudomonadati</taxon>
        <taxon>Pseudomonadota</taxon>
        <taxon>Gammaproteobacteria</taxon>
        <taxon>Alteromonadales</taxon>
        <taxon>Idiomarinaceae</taxon>
        <taxon>Idiomarina</taxon>
    </lineage>
</organism>
<keyword evidence="2" id="KW-0802">TPR repeat</keyword>
<sequence length="524" mass="58993">MQQLEQLCRQAEQQINQGNWQQAHQLCAAIISQSPQHADAHFLMGIINFELGQVRKAIALMIKAIKREPKVEYQAHLAKAFATAGDLVAARRLCDANQPQISNSALTADTFGVALSKIGLHERALGYFSHAIAISPSQPSYHYNFGVSAKFLGNFDKARNALEKAIALKPDYVQAHYALADLAGITKENHHIDRLSALLSKVTQADSRLQLAHALAKEYEALGEYSKAFLTLQQAKQQKLQSVPYSRDEQSSLFQRVATLAETAKPDNGFDCDQPIFVLGMPRSGTTLVDRILCGHTDVMSAGELQDFGMAVKDVTKTPTNRVLDTATLEAAYQCDPAQIGRRYIERTRAVTDGATRFVDKLPFNFFYIDLITRALPNAKILCLLRDPMDTCIGNFRQLFSLSSPYYHYSLDLMNTGHFYADFYQWVTRFAEQQHQNFMLIEYEKLARDPEPYVKDILAFCNLSWQQNCVQVEQNTAPVSTASKMQVREPINTKSIGRWRRYKSHTEELQALLTDKGVLPIAFN</sequence>
<dbReference type="Gene3D" id="3.40.50.300">
    <property type="entry name" value="P-loop containing nucleotide triphosphate hydrolases"/>
    <property type="match status" value="1"/>
</dbReference>
<dbReference type="InterPro" id="IPR011990">
    <property type="entry name" value="TPR-like_helical_dom_sf"/>
</dbReference>
<gene>
    <name evidence="3" type="ORF">CWI81_03325</name>
</gene>